<sequence length="57" mass="6613">MYVSKTLMIGRCWRCGKKLFKYDDYYVCPKCHAIYCPTCAKKTFHKCPADGTPLEAK</sequence>
<evidence type="ECO:0000313" key="4">
    <source>
        <dbReference type="Proteomes" id="UP001060771"/>
    </source>
</evidence>
<dbReference type="OrthoDB" id="23282at2157"/>
<reference evidence="2" key="2">
    <citation type="submission" date="2020-09" db="EMBL/GenBank/DDBJ databases">
        <authorList>
            <person name="Sun Q."/>
            <person name="Ohkuma M."/>
        </authorList>
    </citation>
    <scope>NUCLEOTIDE SEQUENCE</scope>
    <source>
        <strain evidence="2">JCM 11219</strain>
    </source>
</reference>
<accession>A0A830DZP1</accession>
<reference evidence="4" key="3">
    <citation type="submission" date="2022-09" db="EMBL/GenBank/DDBJ databases">
        <title>Complete genome sequence of Vulcanisaeta souniana.</title>
        <authorList>
            <person name="Kato S."/>
            <person name="Itoh T."/>
            <person name="Ohkuma M."/>
        </authorList>
    </citation>
    <scope>NUCLEOTIDE SEQUENCE [LARGE SCALE GENOMIC DNA]</scope>
    <source>
        <strain evidence="4">JCM 11219</strain>
    </source>
</reference>
<name>A0A830DZP1_9CREN</name>
<dbReference type="Proteomes" id="UP001060771">
    <property type="component" value="Chromosome"/>
</dbReference>
<dbReference type="EMBL" id="AP026830">
    <property type="protein sequence ID" value="BDR92052.1"/>
    <property type="molecule type" value="Genomic_DNA"/>
</dbReference>
<dbReference type="Proteomes" id="UP000657075">
    <property type="component" value="Unassembled WGS sequence"/>
</dbReference>
<reference evidence="2" key="1">
    <citation type="journal article" date="2014" name="Int. J. Syst. Evol. Microbiol.">
        <title>Complete genome sequence of Corynebacterium casei LMG S-19264T (=DSM 44701T), isolated from a smear-ripened cheese.</title>
        <authorList>
            <consortium name="US DOE Joint Genome Institute (JGI-PGF)"/>
            <person name="Walter F."/>
            <person name="Albersmeier A."/>
            <person name="Kalinowski J."/>
            <person name="Ruckert C."/>
        </authorList>
    </citation>
    <scope>NUCLEOTIDE SEQUENCE</scope>
    <source>
        <strain evidence="2">JCM 11219</strain>
    </source>
</reference>
<dbReference type="AlphaFoldDB" id="A0A830DZP1"/>
<evidence type="ECO:0000313" key="3">
    <source>
        <dbReference type="Proteomes" id="UP000657075"/>
    </source>
</evidence>
<dbReference type="RefSeq" id="WP_188602294.1">
    <property type="nucleotide sequence ID" value="NZ_AP026830.1"/>
</dbReference>
<keyword evidence="4" id="KW-1185">Reference proteome</keyword>
<dbReference type="EMBL" id="BMNM01000001">
    <property type="protein sequence ID" value="GGI68268.1"/>
    <property type="molecule type" value="Genomic_DNA"/>
</dbReference>
<proteinExistence type="predicted"/>
<evidence type="ECO:0000313" key="1">
    <source>
        <dbReference type="EMBL" id="BDR92052.1"/>
    </source>
</evidence>
<dbReference type="GeneID" id="76206691"/>
<organism evidence="2 3">
    <name type="scientific">Vulcanisaeta souniana JCM 11219</name>
    <dbReference type="NCBI Taxonomy" id="1293586"/>
    <lineage>
        <taxon>Archaea</taxon>
        <taxon>Thermoproteota</taxon>
        <taxon>Thermoprotei</taxon>
        <taxon>Thermoproteales</taxon>
        <taxon>Thermoproteaceae</taxon>
        <taxon>Vulcanisaeta</taxon>
    </lineage>
</organism>
<evidence type="ECO:0000313" key="2">
    <source>
        <dbReference type="EMBL" id="GGI68268.1"/>
    </source>
</evidence>
<gene>
    <name evidence="2" type="ORF">GCM10007112_01620</name>
    <name evidence="1" type="ORF">Vsou_11450</name>
</gene>
<protein>
    <submittedName>
        <fullName evidence="2">Uncharacterized protein</fullName>
    </submittedName>
</protein>
<reference evidence="1" key="4">
    <citation type="journal article" date="2023" name="Microbiol. Resour. Announc.">
        <title>Complete Genome Sequence of Vulcanisaeta souniana Strain IC-059, a Hyperthermophilic Archaeon Isolated from Hot Spring Water in Japan.</title>
        <authorList>
            <person name="Kato S."/>
            <person name="Itoh T."/>
            <person name="Wu L."/>
            <person name="Ma J."/>
            <person name="Ohkuma M."/>
        </authorList>
    </citation>
    <scope>NUCLEOTIDE SEQUENCE</scope>
    <source>
        <strain evidence="1">JCM 11219</strain>
    </source>
</reference>